<accession>A0A9Q2S874</accession>
<dbReference type="GO" id="GO:0015074">
    <property type="term" value="P:DNA integration"/>
    <property type="evidence" value="ECO:0007669"/>
    <property type="project" value="InterPro"/>
</dbReference>
<evidence type="ECO:0000256" key="3">
    <source>
        <dbReference type="ARBA" id="ARBA00023172"/>
    </source>
</evidence>
<dbReference type="AlphaFoldDB" id="A0A9Q2S874"/>
<dbReference type="InterPro" id="IPR010998">
    <property type="entry name" value="Integrase_recombinase_N"/>
</dbReference>
<reference evidence="5" key="1">
    <citation type="submission" date="2019-11" db="EMBL/GenBank/DDBJ databases">
        <title>Spread of Macrolides and rifampicin resistant Rhodococcus equi in clinical isolates in the USA.</title>
        <authorList>
            <person name="Alvarez-Narvaez S."/>
            <person name="Huber L."/>
            <person name="Cohen N.D."/>
            <person name="Slovis N."/>
            <person name="Greiter M."/>
            <person name="Giguere S."/>
            <person name="Hart K."/>
        </authorList>
    </citation>
    <scope>NUCLEOTIDE SEQUENCE</scope>
    <source>
        <strain evidence="5">Lh_17</strain>
    </source>
</reference>
<evidence type="ECO:0000256" key="2">
    <source>
        <dbReference type="ARBA" id="ARBA00023125"/>
    </source>
</evidence>
<evidence type="ECO:0000259" key="4">
    <source>
        <dbReference type="PROSITE" id="PS51898"/>
    </source>
</evidence>
<keyword evidence="2" id="KW-0238">DNA-binding</keyword>
<dbReference type="GO" id="GO:0006310">
    <property type="term" value="P:DNA recombination"/>
    <property type="evidence" value="ECO:0007669"/>
    <property type="project" value="UniProtKB-KW"/>
</dbReference>
<dbReference type="Pfam" id="PF26003">
    <property type="entry name" value="Integrase_N_phage"/>
    <property type="match status" value="1"/>
</dbReference>
<dbReference type="CDD" id="cd01189">
    <property type="entry name" value="INT_ICEBs1_C_like"/>
    <property type="match status" value="1"/>
</dbReference>
<dbReference type="Pfam" id="PF00589">
    <property type="entry name" value="Phage_integrase"/>
    <property type="match status" value="1"/>
</dbReference>
<proteinExistence type="inferred from homology"/>
<dbReference type="InterPro" id="IPR011010">
    <property type="entry name" value="DNA_brk_join_enz"/>
</dbReference>
<dbReference type="InterPro" id="IPR013762">
    <property type="entry name" value="Integrase-like_cat_sf"/>
</dbReference>
<dbReference type="Gene3D" id="1.10.150.130">
    <property type="match status" value="1"/>
</dbReference>
<dbReference type="RefSeq" id="WP_262963548.1">
    <property type="nucleotide sequence ID" value="NZ_JAJNNF010000051.1"/>
</dbReference>
<dbReference type="InterPro" id="IPR050090">
    <property type="entry name" value="Tyrosine_recombinase_XerCD"/>
</dbReference>
<dbReference type="Gene3D" id="1.10.443.10">
    <property type="entry name" value="Intergrase catalytic core"/>
    <property type="match status" value="1"/>
</dbReference>
<dbReference type="PANTHER" id="PTHR30349:SF64">
    <property type="entry name" value="PROPHAGE INTEGRASE INTD-RELATED"/>
    <property type="match status" value="1"/>
</dbReference>
<dbReference type="PROSITE" id="PS51898">
    <property type="entry name" value="TYR_RECOMBINASE"/>
    <property type="match status" value="1"/>
</dbReference>
<dbReference type="EMBL" id="WUXR01000013">
    <property type="protein sequence ID" value="MBM4567619.1"/>
    <property type="molecule type" value="Genomic_DNA"/>
</dbReference>
<gene>
    <name evidence="5" type="ORF">GS441_20030</name>
</gene>
<evidence type="ECO:0000313" key="6">
    <source>
        <dbReference type="Proteomes" id="UP000808906"/>
    </source>
</evidence>
<dbReference type="SUPFAM" id="SSF56349">
    <property type="entry name" value="DNA breaking-rejoining enzymes"/>
    <property type="match status" value="1"/>
</dbReference>
<sequence length="395" mass="43435">MAVQRRIRGGQVRWVARYRGPDGKERSKTFDAKKAAKDWVNDREKDVRQGDWVDPDLGRITVGEVARRWESLAGKDGTRANRHYLTQQLGRLEDTPVALLRTPHINEWVSELTAGRPWADNEPVKVSTIRTLCAQLSGALHLAVEEGMIAKTPRIPRPPKPPQSISRSELVTVGEVRALAEAARTGISGTRPGRGVRPSPTLARMILAAAGTGLRPGELAGLRVRSVDFLRREISVVEQAGILATDDRRPLKTRASRRLVPFGNSVLEVMSEELRENPVDTSNESVFRSARGLLWTSGTISNTFLRLREHLGLDEHVTFKSLRHFYASTLIASGASVTMVAEYLGHASPAITLEVYAHLWPGDDDRARQAVDAVALLSDDGAGPVRDRAGRLALA</sequence>
<feature type="domain" description="Tyr recombinase" evidence="4">
    <location>
        <begin position="160"/>
        <end position="372"/>
    </location>
</feature>
<dbReference type="Proteomes" id="UP000808906">
    <property type="component" value="Unassembled WGS sequence"/>
</dbReference>
<comment type="caution">
    <text evidence="5">The sequence shown here is derived from an EMBL/GenBank/DDBJ whole genome shotgun (WGS) entry which is preliminary data.</text>
</comment>
<organism evidence="5 6">
    <name type="scientific">Rhodococcus hoagii</name>
    <name type="common">Corynebacterium equii</name>
    <dbReference type="NCBI Taxonomy" id="43767"/>
    <lineage>
        <taxon>Bacteria</taxon>
        <taxon>Bacillati</taxon>
        <taxon>Actinomycetota</taxon>
        <taxon>Actinomycetes</taxon>
        <taxon>Mycobacteriales</taxon>
        <taxon>Nocardiaceae</taxon>
        <taxon>Prescottella</taxon>
    </lineage>
</organism>
<keyword evidence="3" id="KW-0233">DNA recombination</keyword>
<dbReference type="GO" id="GO:0003677">
    <property type="term" value="F:DNA binding"/>
    <property type="evidence" value="ECO:0007669"/>
    <property type="project" value="UniProtKB-KW"/>
</dbReference>
<protein>
    <submittedName>
        <fullName evidence="5">Tyrosine-type recombinase/integrase</fullName>
    </submittedName>
</protein>
<dbReference type="PANTHER" id="PTHR30349">
    <property type="entry name" value="PHAGE INTEGRASE-RELATED"/>
    <property type="match status" value="1"/>
</dbReference>
<evidence type="ECO:0000313" key="5">
    <source>
        <dbReference type="EMBL" id="MBM4567619.1"/>
    </source>
</evidence>
<comment type="similarity">
    <text evidence="1">Belongs to the 'phage' integrase family.</text>
</comment>
<evidence type="ECO:0000256" key="1">
    <source>
        <dbReference type="ARBA" id="ARBA00008857"/>
    </source>
</evidence>
<name>A0A9Q2S874_RHOHA</name>
<dbReference type="InterPro" id="IPR002104">
    <property type="entry name" value="Integrase_catalytic"/>
</dbReference>
<dbReference type="InterPro" id="IPR058717">
    <property type="entry name" value="Phage_L5_Integrase_N"/>
</dbReference>